<dbReference type="Gene3D" id="3.40.50.410">
    <property type="entry name" value="von Willebrand factor, type A domain"/>
    <property type="match status" value="1"/>
</dbReference>
<gene>
    <name evidence="2" type="ORF">EB796_014122</name>
</gene>
<dbReference type="InterPro" id="IPR002035">
    <property type="entry name" value="VWF_A"/>
</dbReference>
<accession>A0A7J7JQ48</accession>
<dbReference type="InterPro" id="IPR036465">
    <property type="entry name" value="vWFA_dom_sf"/>
</dbReference>
<reference evidence="2" key="1">
    <citation type="submission" date="2020-06" db="EMBL/GenBank/DDBJ databases">
        <title>Draft genome of Bugula neritina, a colonial animal packing powerful symbionts and potential medicines.</title>
        <authorList>
            <person name="Rayko M."/>
        </authorList>
    </citation>
    <scope>NUCLEOTIDE SEQUENCE [LARGE SCALE GENOMIC DNA]</scope>
    <source>
        <strain evidence="2">Kwan_BN1</strain>
    </source>
</reference>
<dbReference type="PANTHER" id="PTHR10579:SF177">
    <property type="entry name" value="CALCIUM-ACTIVATED CHLORIDE CHANNEL REGULATOR 4-LIKE PROTEIN"/>
    <property type="match status" value="1"/>
</dbReference>
<evidence type="ECO:0000313" key="3">
    <source>
        <dbReference type="Proteomes" id="UP000593567"/>
    </source>
</evidence>
<dbReference type="PROSITE" id="PS50234">
    <property type="entry name" value="VWFA"/>
    <property type="match status" value="1"/>
</dbReference>
<dbReference type="Pfam" id="PF00092">
    <property type="entry name" value="VWA"/>
    <property type="match status" value="1"/>
</dbReference>
<dbReference type="PANTHER" id="PTHR10579">
    <property type="entry name" value="CALCIUM-ACTIVATED CHLORIDE CHANNEL REGULATOR"/>
    <property type="match status" value="1"/>
</dbReference>
<dbReference type="CDD" id="cd00198">
    <property type="entry name" value="vWFA"/>
    <property type="match status" value="1"/>
</dbReference>
<dbReference type="AlphaFoldDB" id="A0A7J7JQ48"/>
<protein>
    <submittedName>
        <fullName evidence="2">CLCA4</fullName>
    </submittedName>
</protein>
<proteinExistence type="predicted"/>
<dbReference type="Proteomes" id="UP000593567">
    <property type="component" value="Unassembled WGS sequence"/>
</dbReference>
<keyword evidence="3" id="KW-1185">Reference proteome</keyword>
<name>A0A7J7JQ48_BUGNE</name>
<feature type="domain" description="VWFA" evidence="1">
    <location>
        <begin position="86"/>
        <end position="258"/>
    </location>
</feature>
<dbReference type="InterPro" id="IPR051266">
    <property type="entry name" value="CLCR"/>
</dbReference>
<dbReference type="OrthoDB" id="10021899at2759"/>
<comment type="caution">
    <text evidence="2">The sequence shown here is derived from an EMBL/GenBank/DDBJ whole genome shotgun (WGS) entry which is preliminary data.</text>
</comment>
<dbReference type="SMART" id="SM00327">
    <property type="entry name" value="VWA"/>
    <property type="match status" value="1"/>
</dbReference>
<dbReference type="SUPFAM" id="SSF53300">
    <property type="entry name" value="vWA-like"/>
    <property type="match status" value="1"/>
</dbReference>
<dbReference type="EMBL" id="VXIV02002068">
    <property type="protein sequence ID" value="KAF6027568.1"/>
    <property type="molecule type" value="Genomic_DNA"/>
</dbReference>
<evidence type="ECO:0000259" key="1">
    <source>
        <dbReference type="PROSITE" id="PS50234"/>
    </source>
</evidence>
<sequence>MTSLPDFATDYYSVRNAAEIITSSGPTFNVIQEPGALADDETTTMETTTGTTMETTTTDFVQISTTSTTQEVEEDTPVTVVCPQDVVCMALDVSGSMTTQNRVTQMSGAVATYINEYLRNGTAAGIVTFNNAARTLASMTVITNDQVRTNLASVLPQTAGGGTSITSGLNTCIQMVQLYSGSSISKKRILLLSDGQDSSAKNILPELPNLNITIDTIIYGQNTDLAVPKIAEDSGGKSYFADDDNPEISLQQAMVDTSTQGCFTKAIVSIASEKKTLSSADTSLNEKVSFDSTIGQNTTLVFSYSGTTDIDVNVTSAKGNNITITKDLAAKVVKATVEGQANDDDIEYTITKANPNDVVEIVVSVTSKPIPDVDPIEINTRLNSLDISFDEDSSLVIYTDIFQGLTPVLNLTVYNIIKTSTGNDLELIALDDGTGKDSTPDDGIYTAVLLAHQFAGDGYYSIQVEIDGESVLPGSPTNRVKRCVDCAPSSLGTVQRTKSGGVITVANYRVVPDTTPPERIKDLVVDSGNTTNNTTIFTLSWTAPGNDLNVGRAAGYTFFVSNDSSLNNLQVLPNNHKSILTDVNSLLVDAGTNLELEIDFEQLEFGDGSNVTLNTYYIRMVAEDDKGNQAEHSNSVSLTIADPQTINLWVSWHIHFLLVEIF</sequence>
<evidence type="ECO:0000313" key="2">
    <source>
        <dbReference type="EMBL" id="KAF6027568.1"/>
    </source>
</evidence>
<organism evidence="2 3">
    <name type="scientific">Bugula neritina</name>
    <name type="common">Brown bryozoan</name>
    <name type="synonym">Sertularia neritina</name>
    <dbReference type="NCBI Taxonomy" id="10212"/>
    <lineage>
        <taxon>Eukaryota</taxon>
        <taxon>Metazoa</taxon>
        <taxon>Spiralia</taxon>
        <taxon>Lophotrochozoa</taxon>
        <taxon>Bryozoa</taxon>
        <taxon>Gymnolaemata</taxon>
        <taxon>Cheilostomatida</taxon>
        <taxon>Flustrina</taxon>
        <taxon>Buguloidea</taxon>
        <taxon>Bugulidae</taxon>
        <taxon>Bugula</taxon>
    </lineage>
</organism>
<dbReference type="InterPro" id="IPR013783">
    <property type="entry name" value="Ig-like_fold"/>
</dbReference>
<dbReference type="Gene3D" id="2.60.40.10">
    <property type="entry name" value="Immunoglobulins"/>
    <property type="match status" value="1"/>
</dbReference>